<feature type="compositionally biased region" description="Low complexity" evidence="12">
    <location>
        <begin position="723"/>
        <end position="736"/>
    </location>
</feature>
<keyword evidence="6" id="KW-0479">Metal-binding</keyword>
<dbReference type="GO" id="GO:0003887">
    <property type="term" value="F:DNA-directed DNA polymerase activity"/>
    <property type="evidence" value="ECO:0007669"/>
    <property type="project" value="UniProtKB-KW"/>
</dbReference>
<evidence type="ECO:0000313" key="14">
    <source>
        <dbReference type="EMBL" id="NYG59031.1"/>
    </source>
</evidence>
<feature type="domain" description="AAA+ ATPase" evidence="13">
    <location>
        <begin position="38"/>
        <end position="182"/>
    </location>
</feature>
<evidence type="ECO:0000256" key="9">
    <source>
        <dbReference type="ARBA" id="ARBA00022840"/>
    </source>
</evidence>
<dbReference type="Pfam" id="PF12169">
    <property type="entry name" value="DNA_pol3_gamma3"/>
    <property type="match status" value="1"/>
</dbReference>
<dbReference type="NCBIfam" id="NF005846">
    <property type="entry name" value="PRK07764.1-6"/>
    <property type="match status" value="1"/>
</dbReference>
<evidence type="ECO:0000256" key="2">
    <source>
        <dbReference type="ARBA" id="ARBA00012417"/>
    </source>
</evidence>
<dbReference type="CDD" id="cd00009">
    <property type="entry name" value="AAA"/>
    <property type="match status" value="1"/>
</dbReference>
<dbReference type="InterPro" id="IPR050238">
    <property type="entry name" value="DNA_Rep/Repair_Clamp_Loader"/>
</dbReference>
<reference evidence="14 15" key="1">
    <citation type="submission" date="2020-07" db="EMBL/GenBank/DDBJ databases">
        <title>Sequencing the genomes of 1000 actinobacteria strains.</title>
        <authorList>
            <person name="Klenk H.-P."/>
        </authorList>
    </citation>
    <scope>NUCLEOTIDE SEQUENCE [LARGE SCALE GENOMIC DNA]</scope>
    <source>
        <strain evidence="14 15">DSM 23819</strain>
    </source>
</reference>
<feature type="compositionally biased region" description="Polar residues" evidence="12">
    <location>
        <begin position="763"/>
        <end position="779"/>
    </location>
</feature>
<dbReference type="InterPro" id="IPR008921">
    <property type="entry name" value="DNA_pol3_clamp-load_cplx_C"/>
</dbReference>
<evidence type="ECO:0000256" key="11">
    <source>
        <dbReference type="ARBA" id="ARBA00049244"/>
    </source>
</evidence>
<dbReference type="SMART" id="SM00382">
    <property type="entry name" value="AAA"/>
    <property type="match status" value="1"/>
</dbReference>
<feature type="region of interest" description="Disordered" evidence="12">
    <location>
        <begin position="644"/>
        <end position="801"/>
    </location>
</feature>
<dbReference type="InterPro" id="IPR022754">
    <property type="entry name" value="DNA_pol_III_gamma-3"/>
</dbReference>
<dbReference type="Gene3D" id="1.20.272.10">
    <property type="match status" value="1"/>
</dbReference>
<dbReference type="Pfam" id="PF22608">
    <property type="entry name" value="DNAX_ATPase_lid"/>
    <property type="match status" value="1"/>
</dbReference>
<gene>
    <name evidence="14" type="ORF">BJ980_001954</name>
</gene>
<dbReference type="EC" id="2.7.7.7" evidence="2"/>
<dbReference type="Gene3D" id="1.10.8.60">
    <property type="match status" value="1"/>
</dbReference>
<dbReference type="SUPFAM" id="SSF48019">
    <property type="entry name" value="post-AAA+ oligomerization domain-like"/>
    <property type="match status" value="1"/>
</dbReference>
<accession>A0A7Y9RYK3</accession>
<name>A0A7Y9RYK3_9ACTN</name>
<dbReference type="PANTHER" id="PTHR11669:SF0">
    <property type="entry name" value="PROTEIN STICHEL-LIKE 2"/>
    <property type="match status" value="1"/>
</dbReference>
<comment type="caution">
    <text evidence="14">The sequence shown here is derived from an EMBL/GenBank/DDBJ whole genome shotgun (WGS) entry which is preliminary data.</text>
</comment>
<dbReference type="EMBL" id="JACCAA010000001">
    <property type="protein sequence ID" value="NYG59031.1"/>
    <property type="molecule type" value="Genomic_DNA"/>
</dbReference>
<evidence type="ECO:0000256" key="12">
    <source>
        <dbReference type="SAM" id="MobiDB-lite"/>
    </source>
</evidence>
<evidence type="ECO:0000313" key="15">
    <source>
        <dbReference type="Proteomes" id="UP000540656"/>
    </source>
</evidence>
<dbReference type="Proteomes" id="UP000540656">
    <property type="component" value="Unassembled WGS sequence"/>
</dbReference>
<feature type="compositionally biased region" description="Low complexity" evidence="12">
    <location>
        <begin position="488"/>
        <end position="502"/>
    </location>
</feature>
<feature type="compositionally biased region" description="Polar residues" evidence="12">
    <location>
        <begin position="745"/>
        <end position="755"/>
    </location>
</feature>
<keyword evidence="5" id="KW-0235">DNA replication</keyword>
<dbReference type="CDD" id="cd18137">
    <property type="entry name" value="HLD_clamp_pol_III_gamma_tau"/>
    <property type="match status" value="1"/>
</dbReference>
<dbReference type="AlphaFoldDB" id="A0A7Y9RYK3"/>
<dbReference type="SUPFAM" id="SSF52540">
    <property type="entry name" value="P-loop containing nucleoside triphosphate hydrolases"/>
    <property type="match status" value="1"/>
</dbReference>
<evidence type="ECO:0000259" key="13">
    <source>
        <dbReference type="SMART" id="SM00382"/>
    </source>
</evidence>
<dbReference type="FunFam" id="3.40.50.300:FF:000014">
    <property type="entry name" value="DNA polymerase III subunit gamma/tau"/>
    <property type="match status" value="1"/>
</dbReference>
<dbReference type="Gene3D" id="3.40.50.300">
    <property type="entry name" value="P-loop containing nucleotide triphosphate hydrolases"/>
    <property type="match status" value="1"/>
</dbReference>
<keyword evidence="15" id="KW-1185">Reference proteome</keyword>
<dbReference type="GO" id="GO:0005524">
    <property type="term" value="F:ATP binding"/>
    <property type="evidence" value="ECO:0007669"/>
    <property type="project" value="UniProtKB-KW"/>
</dbReference>
<protein>
    <recommendedName>
        <fullName evidence="2">DNA-directed DNA polymerase</fullName>
        <ecNumber evidence="2">2.7.7.7</ecNumber>
    </recommendedName>
</protein>
<dbReference type="InterPro" id="IPR012763">
    <property type="entry name" value="DNA_pol_III_sug/sutau_N"/>
</dbReference>
<evidence type="ECO:0000256" key="8">
    <source>
        <dbReference type="ARBA" id="ARBA00022833"/>
    </source>
</evidence>
<dbReference type="GO" id="GO:0003677">
    <property type="term" value="F:DNA binding"/>
    <property type="evidence" value="ECO:0007669"/>
    <property type="project" value="InterPro"/>
</dbReference>
<keyword evidence="10" id="KW-0239">DNA-directed DNA polymerase</keyword>
<dbReference type="GO" id="GO:0006261">
    <property type="term" value="P:DNA-templated DNA replication"/>
    <property type="evidence" value="ECO:0007669"/>
    <property type="project" value="TreeGrafter"/>
</dbReference>
<keyword evidence="3 14" id="KW-0808">Transferase</keyword>
<dbReference type="RefSeq" id="WP_179502125.1">
    <property type="nucleotide sequence ID" value="NZ_JACCAA010000001.1"/>
</dbReference>
<feature type="compositionally biased region" description="Basic and acidic residues" evidence="12">
    <location>
        <begin position="469"/>
        <end position="481"/>
    </location>
</feature>
<evidence type="ECO:0000256" key="1">
    <source>
        <dbReference type="ARBA" id="ARBA00006360"/>
    </source>
</evidence>
<dbReference type="GO" id="GO:0046872">
    <property type="term" value="F:metal ion binding"/>
    <property type="evidence" value="ECO:0007669"/>
    <property type="project" value="UniProtKB-KW"/>
</dbReference>
<feature type="compositionally biased region" description="Low complexity" evidence="12">
    <location>
        <begin position="447"/>
        <end position="468"/>
    </location>
</feature>
<organism evidence="14 15">
    <name type="scientific">Nocardioides daedukensis</name>
    <dbReference type="NCBI Taxonomy" id="634462"/>
    <lineage>
        <taxon>Bacteria</taxon>
        <taxon>Bacillati</taxon>
        <taxon>Actinomycetota</taxon>
        <taxon>Actinomycetes</taxon>
        <taxon>Propionibacteriales</taxon>
        <taxon>Nocardioidaceae</taxon>
        <taxon>Nocardioides</taxon>
    </lineage>
</organism>
<evidence type="ECO:0000256" key="10">
    <source>
        <dbReference type="ARBA" id="ARBA00022932"/>
    </source>
</evidence>
<evidence type="ECO:0000256" key="6">
    <source>
        <dbReference type="ARBA" id="ARBA00022723"/>
    </source>
</evidence>
<sequence length="818" mass="84628">MDAPLALYRRYRPETFAEVIGQDHVTEPLRAALANNRVNHAYLFSGPRGCGKTTSARILARALNCERAPIADPCGECDSCRDLARGGPGSIDVIEIDAASHGGVDDARDLREKAFFAPVKSRYKVYIIDEAHMVSPQGFNALLKLVEEPPPHLRFIFATTEPEKVIPTIRSRTHHYPFRLIPPRLLSSYLGELCEKEGVSIEPAALPLVVRAGGGSARDTMSVLDQLLGGAGPAGVTHQLATGLLGYTPDSLLDEVVDAFAAGDGGSVFGVVDKVIETGQDPRRFTEDLLRRLRDLVIIGAVPDASATGLIDVPEDMAERLTAQAARYGVPGLSRAADLFATGLTEMRGATAPRLLLELICARVLLPGADDSKEGLMARLDRLERRLDVTGGAPAPGPARSGGHLAESPSALAGSTAPAAAPASPQAAAPASPPVAAPASPAPSPAAPSQAAAPASPATAPAASTDTRPPTEDRPTPEPRPVDSQPGSAAVDPAESSSPSEPTRTSGADGGSPSAADQAGAPGSWNQPRDQRAADVPPRAPHGQPVSQGNQAPTGGLSLADVRRLWPDIVEATKMKRRVTWIHLTQNAQVVAVDAKTLTLGFQNAGARESFANGGSAEIVRQAAIDVVGTDWKVDAIVDPGAAPGAGAAAPTASRPVEQVPQVQRSAEGQQQPDPSAARPQDGGPGAGGMAESQGPAPWGAEPAQESAQSAPNEPPPWATDEAAPAQSPPAQSAPGQSPPDQPVVRTNETVSLSAMSAAREAISSTRTGPIETARNSGGSADDEVDRNDPAIEDSGMSGTELLQRTLGAQIIEEIKHD</sequence>
<feature type="region of interest" description="Disordered" evidence="12">
    <location>
        <begin position="389"/>
        <end position="559"/>
    </location>
</feature>
<evidence type="ECO:0000256" key="7">
    <source>
        <dbReference type="ARBA" id="ARBA00022741"/>
    </source>
</evidence>
<comment type="similarity">
    <text evidence="1">Belongs to the DnaX/STICHEL family.</text>
</comment>
<dbReference type="Pfam" id="PF13177">
    <property type="entry name" value="DNA_pol3_delta2"/>
    <property type="match status" value="1"/>
</dbReference>
<dbReference type="GO" id="GO:0009360">
    <property type="term" value="C:DNA polymerase III complex"/>
    <property type="evidence" value="ECO:0007669"/>
    <property type="project" value="InterPro"/>
</dbReference>
<dbReference type="InterPro" id="IPR027417">
    <property type="entry name" value="P-loop_NTPase"/>
</dbReference>
<keyword evidence="7" id="KW-0547">Nucleotide-binding</keyword>
<evidence type="ECO:0000256" key="3">
    <source>
        <dbReference type="ARBA" id="ARBA00022679"/>
    </source>
</evidence>
<dbReference type="InterPro" id="IPR045085">
    <property type="entry name" value="HLD_clamp_pol_III_gamma_tau"/>
</dbReference>
<keyword evidence="8" id="KW-0862">Zinc</keyword>
<feature type="compositionally biased region" description="Pro residues" evidence="12">
    <location>
        <begin position="431"/>
        <end position="446"/>
    </location>
</feature>
<keyword evidence="4 14" id="KW-0548">Nucleotidyltransferase</keyword>
<feature type="compositionally biased region" description="Polar residues" evidence="12">
    <location>
        <begin position="661"/>
        <end position="674"/>
    </location>
</feature>
<dbReference type="PANTHER" id="PTHR11669">
    <property type="entry name" value="REPLICATION FACTOR C / DNA POLYMERASE III GAMMA-TAU SUBUNIT"/>
    <property type="match status" value="1"/>
</dbReference>
<comment type="catalytic activity">
    <reaction evidence="11">
        <text>DNA(n) + a 2'-deoxyribonucleoside 5'-triphosphate = DNA(n+1) + diphosphate</text>
        <dbReference type="Rhea" id="RHEA:22508"/>
        <dbReference type="Rhea" id="RHEA-COMP:17339"/>
        <dbReference type="Rhea" id="RHEA-COMP:17340"/>
        <dbReference type="ChEBI" id="CHEBI:33019"/>
        <dbReference type="ChEBI" id="CHEBI:61560"/>
        <dbReference type="ChEBI" id="CHEBI:173112"/>
        <dbReference type="EC" id="2.7.7.7"/>
    </reaction>
</comment>
<proteinExistence type="inferred from homology"/>
<dbReference type="InterPro" id="IPR003593">
    <property type="entry name" value="AAA+_ATPase"/>
</dbReference>
<keyword evidence="9" id="KW-0067">ATP-binding</keyword>
<dbReference type="NCBIfam" id="TIGR02397">
    <property type="entry name" value="dnaX_nterm"/>
    <property type="match status" value="1"/>
</dbReference>
<evidence type="ECO:0000256" key="4">
    <source>
        <dbReference type="ARBA" id="ARBA00022695"/>
    </source>
</evidence>
<evidence type="ECO:0000256" key="5">
    <source>
        <dbReference type="ARBA" id="ARBA00022705"/>
    </source>
</evidence>
<feature type="compositionally biased region" description="Low complexity" evidence="12">
    <location>
        <begin position="408"/>
        <end position="430"/>
    </location>
</feature>